<dbReference type="EMBL" id="CM039431">
    <property type="protein sequence ID" value="KAI4337408.1"/>
    <property type="molecule type" value="Genomic_DNA"/>
</dbReference>
<evidence type="ECO:0000313" key="2">
    <source>
        <dbReference type="Proteomes" id="UP000828941"/>
    </source>
</evidence>
<reference evidence="1 2" key="1">
    <citation type="journal article" date="2022" name="DNA Res.">
        <title>Chromosomal-level genome assembly of the orchid tree Bauhinia variegata (Leguminosae; Cercidoideae) supports the allotetraploid origin hypothesis of Bauhinia.</title>
        <authorList>
            <person name="Zhong Y."/>
            <person name="Chen Y."/>
            <person name="Zheng D."/>
            <person name="Pang J."/>
            <person name="Liu Y."/>
            <person name="Luo S."/>
            <person name="Meng S."/>
            <person name="Qian L."/>
            <person name="Wei D."/>
            <person name="Dai S."/>
            <person name="Zhou R."/>
        </authorList>
    </citation>
    <scope>NUCLEOTIDE SEQUENCE [LARGE SCALE GENOMIC DNA]</scope>
    <source>
        <strain evidence="1">BV-YZ2020</strain>
    </source>
</reference>
<dbReference type="Proteomes" id="UP000828941">
    <property type="component" value="Chromosome 6"/>
</dbReference>
<keyword evidence="2" id="KW-1185">Reference proteome</keyword>
<proteinExistence type="predicted"/>
<gene>
    <name evidence="1" type="ORF">L6164_015830</name>
</gene>
<evidence type="ECO:0000313" key="1">
    <source>
        <dbReference type="EMBL" id="KAI4337408.1"/>
    </source>
</evidence>
<sequence length="164" mass="18520">MYFWIVTNFDEIFFHFIDCIHNNFQCDSKVEGITPPQLVSSDSLNNPVKNLSNGYQPPSSNPSYAQNSMDGLKDCDKLVLDYLQQHSDMSDGRGIHIDELSRGLKLPLDKIMSSLFFLFVSLCMSVPGTRDLTVAVYDDMLSQKTLGDDGLAYSTIDDFHYKQA</sequence>
<organism evidence="1 2">
    <name type="scientific">Bauhinia variegata</name>
    <name type="common">Purple orchid tree</name>
    <name type="synonym">Phanera variegata</name>
    <dbReference type="NCBI Taxonomy" id="167791"/>
    <lineage>
        <taxon>Eukaryota</taxon>
        <taxon>Viridiplantae</taxon>
        <taxon>Streptophyta</taxon>
        <taxon>Embryophyta</taxon>
        <taxon>Tracheophyta</taxon>
        <taxon>Spermatophyta</taxon>
        <taxon>Magnoliopsida</taxon>
        <taxon>eudicotyledons</taxon>
        <taxon>Gunneridae</taxon>
        <taxon>Pentapetalae</taxon>
        <taxon>rosids</taxon>
        <taxon>fabids</taxon>
        <taxon>Fabales</taxon>
        <taxon>Fabaceae</taxon>
        <taxon>Cercidoideae</taxon>
        <taxon>Cercideae</taxon>
        <taxon>Bauhiniinae</taxon>
        <taxon>Bauhinia</taxon>
    </lineage>
</organism>
<comment type="caution">
    <text evidence="1">The sequence shown here is derived from an EMBL/GenBank/DDBJ whole genome shotgun (WGS) entry which is preliminary data.</text>
</comment>
<name>A0ACB9NLG1_BAUVA</name>
<accession>A0ACB9NLG1</accession>
<protein>
    <submittedName>
        <fullName evidence="1">Uncharacterized protein</fullName>
    </submittedName>
</protein>